<dbReference type="InterPro" id="IPR028098">
    <property type="entry name" value="Glyco_trans_4-like_N"/>
</dbReference>
<reference evidence="3 4" key="1">
    <citation type="submission" date="2017-09" db="EMBL/GenBank/DDBJ databases">
        <title>Depth-based differentiation of microbial function through sediment-hosted aquifers and enrichment of novel symbionts in the deep terrestrial subsurface.</title>
        <authorList>
            <person name="Probst A.J."/>
            <person name="Ladd B."/>
            <person name="Jarett J.K."/>
            <person name="Geller-Mcgrath D.E."/>
            <person name="Sieber C.M."/>
            <person name="Emerson J.B."/>
            <person name="Anantharaman K."/>
            <person name="Thomas B.C."/>
            <person name="Malmstrom R."/>
            <person name="Stieglmeier M."/>
            <person name="Klingl A."/>
            <person name="Woyke T."/>
            <person name="Ryan C.M."/>
            <person name="Banfield J.F."/>
        </authorList>
    </citation>
    <scope>NUCLEOTIDE SEQUENCE [LARGE SCALE GENOMIC DNA]</scope>
    <source>
        <strain evidence="3">CG10_big_fil_rev_8_21_14_0_10_36_16</strain>
    </source>
</reference>
<dbReference type="Pfam" id="PF13439">
    <property type="entry name" value="Glyco_transf_4"/>
    <property type="match status" value="1"/>
</dbReference>
<name>A0A2J0Q777_9BACT</name>
<dbReference type="Proteomes" id="UP000228496">
    <property type="component" value="Unassembled WGS sequence"/>
</dbReference>
<dbReference type="GO" id="GO:0016757">
    <property type="term" value="F:glycosyltransferase activity"/>
    <property type="evidence" value="ECO:0007669"/>
    <property type="project" value="InterPro"/>
</dbReference>
<gene>
    <name evidence="3" type="ORF">COV29_03080</name>
</gene>
<evidence type="ECO:0000313" key="3">
    <source>
        <dbReference type="EMBL" id="PJE50692.1"/>
    </source>
</evidence>
<dbReference type="Pfam" id="PF00534">
    <property type="entry name" value="Glycos_transf_1"/>
    <property type="match status" value="1"/>
</dbReference>
<sequence>MEDFGKKKVLFVITQSEMGGAQKFLVNLTKKLDKNKYEVMVAAGPDGGGELFNILKRHNIKSFRLKNAKRNINLVKDVMEIFELRKLIKEFKPDVLFLNSSKTTLWGPKAVYFPTKIKPTPKIIYRIGGWSFNDPRPKWEKKLWILIEKTFAKYKDIIMVNNEHDLKQAKKLNINPKGKIELIYNGIDINEIEFLSREESRNELVLSNEDFVVGTIANFYPTKGLKYLIDAVAILNNSYFISDIKFIIIGDGPDRKTQEARINNEELSKQIILAGRKENAYKYLLAFDLFVLPSVKEGFSWAMLEAMAAKLPIVATRVGATPEIIQSNRNGLLINPANPKELAEAIKNIKGSEQLRRDLGDKAFQTVISRFTLDKMISQIEKLL</sequence>
<dbReference type="CDD" id="cd03808">
    <property type="entry name" value="GT4_CapM-like"/>
    <property type="match status" value="1"/>
</dbReference>
<proteinExistence type="predicted"/>
<dbReference type="PANTHER" id="PTHR12526">
    <property type="entry name" value="GLYCOSYLTRANSFERASE"/>
    <property type="match status" value="1"/>
</dbReference>
<organism evidence="3 4">
    <name type="scientific">Candidatus Yanofskybacteria bacterium CG10_big_fil_rev_8_21_14_0_10_36_16</name>
    <dbReference type="NCBI Taxonomy" id="1975096"/>
    <lineage>
        <taxon>Bacteria</taxon>
        <taxon>Candidatus Yanofskyibacteriota</taxon>
    </lineage>
</organism>
<dbReference type="InterPro" id="IPR001296">
    <property type="entry name" value="Glyco_trans_1"/>
</dbReference>
<comment type="caution">
    <text evidence="3">The sequence shown here is derived from an EMBL/GenBank/DDBJ whole genome shotgun (WGS) entry which is preliminary data.</text>
</comment>
<feature type="domain" description="Glycosyltransferase subfamily 4-like N-terminal" evidence="2">
    <location>
        <begin position="18"/>
        <end position="190"/>
    </location>
</feature>
<feature type="domain" description="Glycosyl transferase family 1" evidence="1">
    <location>
        <begin position="197"/>
        <end position="364"/>
    </location>
</feature>
<evidence type="ECO:0000259" key="1">
    <source>
        <dbReference type="Pfam" id="PF00534"/>
    </source>
</evidence>
<evidence type="ECO:0000259" key="2">
    <source>
        <dbReference type="Pfam" id="PF13439"/>
    </source>
</evidence>
<dbReference type="Gene3D" id="3.40.50.2000">
    <property type="entry name" value="Glycogen Phosphorylase B"/>
    <property type="match status" value="2"/>
</dbReference>
<dbReference type="SUPFAM" id="SSF53756">
    <property type="entry name" value="UDP-Glycosyltransferase/glycogen phosphorylase"/>
    <property type="match status" value="1"/>
</dbReference>
<evidence type="ECO:0000313" key="4">
    <source>
        <dbReference type="Proteomes" id="UP000228496"/>
    </source>
</evidence>
<dbReference type="AlphaFoldDB" id="A0A2J0Q777"/>
<dbReference type="PANTHER" id="PTHR12526:SF630">
    <property type="entry name" value="GLYCOSYLTRANSFERASE"/>
    <property type="match status" value="1"/>
</dbReference>
<protein>
    <submittedName>
        <fullName evidence="3">Uncharacterized protein</fullName>
    </submittedName>
</protein>
<dbReference type="EMBL" id="PCXQ01000005">
    <property type="protein sequence ID" value="PJE50692.1"/>
    <property type="molecule type" value="Genomic_DNA"/>
</dbReference>
<accession>A0A2J0Q777</accession>